<comment type="caution">
    <text evidence="1">The sequence shown here is derived from an EMBL/GenBank/DDBJ whole genome shotgun (WGS) entry which is preliminary data.</text>
</comment>
<accession>A0ABS7JVX4</accession>
<sequence length="371" mass="42079">MPVQLNQPGQLPSFPLTSPLEEVKKHLGEDWIASLGNYGNRQIVVTVPFPDTIRLTGDLLDEDFDVPDHSGKSVFAVYQEIDLALLQFVASFPADPSNGVEAKKQTKYELNVLLKDDEKHLGWAALKRRKGKDFGIWSFTLQFSPFKVGSECLPILIDRLEYAFCMIDVVKLISRLPVSRCDLAIDMYGLRPFDLVLSMNHAGKWCAWENKNHCETLYLYAPKTHPKEKPKHGSYKAHGRLLARIYDRSAHAKWHKLSEPAGGIPVTRFEVPRTWKSYRPSLATLNNVRNMLAGLGAGFAWPEGLGTNERWKRIHRARFPDRGKWSELGFPIAEGIKLNQLYDDFPQDLISIGSWSRWNDGLLLTGIAKPT</sequence>
<reference evidence="1 2" key="1">
    <citation type="submission" date="2021-08" db="EMBL/GenBank/DDBJ databases">
        <title>Comparative Genomics Analysis of the Genus Qipengyuania Reveals Extensive Genetic Diversity and Metabolic Versatility, Including the Description of Fifteen Novel Species.</title>
        <authorList>
            <person name="Liu Y."/>
        </authorList>
    </citation>
    <scope>NUCLEOTIDE SEQUENCE [LARGE SCALE GENOMIC DNA]</scope>
    <source>
        <strain evidence="1 2">YG27</strain>
    </source>
</reference>
<name>A0ABS7JVX4_9SPHN</name>
<dbReference type="EMBL" id="JAIGNU010000002">
    <property type="protein sequence ID" value="MBX7501708.1"/>
    <property type="molecule type" value="Genomic_DNA"/>
</dbReference>
<keyword evidence="2" id="KW-1185">Reference proteome</keyword>
<proteinExistence type="predicted"/>
<dbReference type="Proteomes" id="UP000782554">
    <property type="component" value="Unassembled WGS sequence"/>
</dbReference>
<evidence type="ECO:0000313" key="2">
    <source>
        <dbReference type="Proteomes" id="UP000782554"/>
    </source>
</evidence>
<gene>
    <name evidence="1" type="ORF">K3181_09660</name>
</gene>
<evidence type="ECO:0000313" key="1">
    <source>
        <dbReference type="EMBL" id="MBX7501708.1"/>
    </source>
</evidence>
<protein>
    <submittedName>
        <fullName evidence="1">Uncharacterized protein</fullName>
    </submittedName>
</protein>
<dbReference type="RefSeq" id="WP_221602916.1">
    <property type="nucleotide sequence ID" value="NZ_JAIGNU010000002.1"/>
</dbReference>
<organism evidence="1 2">
    <name type="scientific">Qipengyuania mesophila</name>
    <dbReference type="NCBI Taxonomy" id="2867246"/>
    <lineage>
        <taxon>Bacteria</taxon>
        <taxon>Pseudomonadati</taxon>
        <taxon>Pseudomonadota</taxon>
        <taxon>Alphaproteobacteria</taxon>
        <taxon>Sphingomonadales</taxon>
        <taxon>Erythrobacteraceae</taxon>
        <taxon>Qipengyuania</taxon>
    </lineage>
</organism>